<dbReference type="KEGG" id="nib:GU926_04120"/>
<feature type="signal peptide" evidence="2">
    <location>
        <begin position="1"/>
        <end position="21"/>
    </location>
</feature>
<protein>
    <recommendedName>
        <fullName evidence="3">CopC domain-containing protein</fullName>
    </recommendedName>
</protein>
<dbReference type="RefSeq" id="WP_160689288.1">
    <property type="nucleotide sequence ID" value="NZ_CP047897.1"/>
</dbReference>
<dbReference type="AlphaFoldDB" id="A0A6P1NSK1"/>
<gene>
    <name evidence="4" type="ORF">GU926_04120</name>
</gene>
<organism evidence="4 5">
    <name type="scientific">Nibribacter ruber</name>
    <dbReference type="NCBI Taxonomy" id="2698458"/>
    <lineage>
        <taxon>Bacteria</taxon>
        <taxon>Pseudomonadati</taxon>
        <taxon>Bacteroidota</taxon>
        <taxon>Cytophagia</taxon>
        <taxon>Cytophagales</taxon>
        <taxon>Hymenobacteraceae</taxon>
        <taxon>Nibribacter</taxon>
    </lineage>
</organism>
<keyword evidence="1 2" id="KW-0732">Signal</keyword>
<evidence type="ECO:0000256" key="2">
    <source>
        <dbReference type="SAM" id="SignalP"/>
    </source>
</evidence>
<dbReference type="Gene3D" id="2.60.40.3620">
    <property type="match status" value="1"/>
</dbReference>
<dbReference type="Pfam" id="PF04234">
    <property type="entry name" value="CopC"/>
    <property type="match status" value="1"/>
</dbReference>
<evidence type="ECO:0000313" key="5">
    <source>
        <dbReference type="Proteomes" id="UP000464214"/>
    </source>
</evidence>
<evidence type="ECO:0000256" key="1">
    <source>
        <dbReference type="ARBA" id="ARBA00022729"/>
    </source>
</evidence>
<dbReference type="InterPro" id="IPR014755">
    <property type="entry name" value="Cu-Rt/internalin_Ig-like"/>
</dbReference>
<dbReference type="GO" id="GO:0046688">
    <property type="term" value="P:response to copper ion"/>
    <property type="evidence" value="ECO:0007669"/>
    <property type="project" value="InterPro"/>
</dbReference>
<reference evidence="4 5" key="1">
    <citation type="submission" date="2020-01" db="EMBL/GenBank/DDBJ databases">
        <authorList>
            <person name="Kim M."/>
        </authorList>
    </citation>
    <scope>NUCLEOTIDE SEQUENCE [LARGE SCALE GENOMIC DNA]</scope>
    <source>
        <strain evidence="4 5">BT10</strain>
    </source>
</reference>
<dbReference type="Proteomes" id="UP000464214">
    <property type="component" value="Chromosome"/>
</dbReference>
<dbReference type="GO" id="GO:0005507">
    <property type="term" value="F:copper ion binding"/>
    <property type="evidence" value="ECO:0007669"/>
    <property type="project" value="InterPro"/>
</dbReference>
<name>A0A6P1NSK1_9BACT</name>
<dbReference type="InterPro" id="IPR007348">
    <property type="entry name" value="CopC_dom"/>
</dbReference>
<evidence type="ECO:0000313" key="4">
    <source>
        <dbReference type="EMBL" id="QHL86667.1"/>
    </source>
</evidence>
<evidence type="ECO:0000259" key="3">
    <source>
        <dbReference type="Pfam" id="PF04234"/>
    </source>
</evidence>
<dbReference type="Gene3D" id="2.60.40.1220">
    <property type="match status" value="1"/>
</dbReference>
<dbReference type="EMBL" id="CP047897">
    <property type="protein sequence ID" value="QHL86667.1"/>
    <property type="molecule type" value="Genomic_DNA"/>
</dbReference>
<sequence length="485" mass="52070">MKNFKKYFLFFSLLMSAFMWGCGEDEVDSMFMEVRNQEYDLVVLSDASPAIPVSFTASATDLEKVVVEVMKEGASNAIATSTLNNIKSNSLNRVNMSVKLPGNDKAPSGVYTVNYKMTSKDGEQTVGSYKINVINNMEPVLCNFTSRLPEGKTVWIRLYVPNGATLPAADRTVYLTGSFGSREGGSDWDGGGGPHKFTQLSPTCYEIAMHLVSGDKFKITRGTWDKQMTTAAGAEYSDFTYNGETTFNATAFNWKDLPTVTPTSTSGEILNVPADAVKAGMLTFVATLDNSLDAKGGDYYVVEKGATSLTGATKMIAFEGTNKIAAAVPKKTGVEYVVVKGSASATGKNRYGFAQSAIWDGKTNPVRVSIGTFGDPAFTLGNKIVIVGGATPGDWGVSSGQDFTKTAPGKYSITIDLKADSEYLLLPEYNQWNDKWAFGSGTSTQGTFDAQGNGPNLSTKGLAAGKYRIDVDFTTGMGTYKLTKV</sequence>
<accession>A0A6P1NSK1</accession>
<dbReference type="GO" id="GO:0042597">
    <property type="term" value="C:periplasmic space"/>
    <property type="evidence" value="ECO:0007669"/>
    <property type="project" value="InterPro"/>
</dbReference>
<feature type="domain" description="CopC" evidence="3">
    <location>
        <begin position="44"/>
        <end position="132"/>
    </location>
</feature>
<keyword evidence="5" id="KW-1185">Reference proteome</keyword>
<proteinExistence type="predicted"/>
<feature type="chain" id="PRO_5027021960" description="CopC domain-containing protein" evidence="2">
    <location>
        <begin position="22"/>
        <end position="485"/>
    </location>
</feature>